<evidence type="ECO:0000256" key="4">
    <source>
        <dbReference type="ARBA" id="ARBA00022448"/>
    </source>
</evidence>
<comment type="similarity">
    <text evidence="3">Belongs to the major facilitator superfamily. TCR/Tet family.</text>
</comment>
<dbReference type="Gene3D" id="1.20.1250.20">
    <property type="entry name" value="MFS general substrate transporter like domains"/>
    <property type="match status" value="1"/>
</dbReference>
<feature type="transmembrane region" description="Helical" evidence="8">
    <location>
        <begin position="79"/>
        <end position="95"/>
    </location>
</feature>
<dbReference type="PROSITE" id="PS50850">
    <property type="entry name" value="MFS"/>
    <property type="match status" value="1"/>
</dbReference>
<dbReference type="PANTHER" id="PTHR23504">
    <property type="entry name" value="MAJOR FACILITATOR SUPERFAMILY DOMAIN-CONTAINING PROTEIN 10"/>
    <property type="match status" value="1"/>
</dbReference>
<evidence type="ECO:0000313" key="10">
    <source>
        <dbReference type="EMBL" id="GGB61746.1"/>
    </source>
</evidence>
<gene>
    <name evidence="10" type="ORF">GCM10010833_15950</name>
</gene>
<dbReference type="Pfam" id="PF07690">
    <property type="entry name" value="MFS_1"/>
    <property type="match status" value="1"/>
</dbReference>
<accession>A0ABQ1J7A9</accession>
<dbReference type="EMBL" id="BMGD01000002">
    <property type="protein sequence ID" value="GGB61746.1"/>
    <property type="molecule type" value="Genomic_DNA"/>
</dbReference>
<evidence type="ECO:0000256" key="7">
    <source>
        <dbReference type="ARBA" id="ARBA00023136"/>
    </source>
</evidence>
<dbReference type="InterPro" id="IPR001958">
    <property type="entry name" value="Tet-R_TetA/multi-R_MdtG-like"/>
</dbReference>
<feature type="transmembrane region" description="Helical" evidence="8">
    <location>
        <begin position="218"/>
        <end position="242"/>
    </location>
</feature>
<dbReference type="PROSITE" id="PS00216">
    <property type="entry name" value="SUGAR_TRANSPORT_1"/>
    <property type="match status" value="1"/>
</dbReference>
<feature type="transmembrane region" description="Helical" evidence="8">
    <location>
        <begin position="47"/>
        <end position="67"/>
    </location>
</feature>
<comment type="subcellular location">
    <subcellularLocation>
        <location evidence="2">Membrane</location>
        <topology evidence="2">Multi-pass membrane protein</topology>
    </subcellularLocation>
</comment>
<feature type="transmembrane region" description="Helical" evidence="8">
    <location>
        <begin position="342"/>
        <end position="365"/>
    </location>
</feature>
<evidence type="ECO:0000313" key="11">
    <source>
        <dbReference type="Proteomes" id="UP000614261"/>
    </source>
</evidence>
<feature type="transmembrane region" description="Helical" evidence="8">
    <location>
        <begin position="377"/>
        <end position="396"/>
    </location>
</feature>
<feature type="transmembrane region" description="Helical" evidence="8">
    <location>
        <begin position="137"/>
        <end position="160"/>
    </location>
</feature>
<dbReference type="SUPFAM" id="SSF103473">
    <property type="entry name" value="MFS general substrate transporter"/>
    <property type="match status" value="1"/>
</dbReference>
<proteinExistence type="inferred from homology"/>
<dbReference type="RefSeq" id="WP_188513829.1">
    <property type="nucleotide sequence ID" value="NZ_BMGD01000002.1"/>
</dbReference>
<dbReference type="PANTHER" id="PTHR23504:SF15">
    <property type="entry name" value="MAJOR FACILITATOR SUPERFAMILY (MFS) PROFILE DOMAIN-CONTAINING PROTEIN"/>
    <property type="match status" value="1"/>
</dbReference>
<feature type="transmembrane region" description="Helical" evidence="8">
    <location>
        <begin position="254"/>
        <end position="273"/>
    </location>
</feature>
<keyword evidence="5 8" id="KW-0812">Transmembrane</keyword>
<dbReference type="InterPro" id="IPR020846">
    <property type="entry name" value="MFS_dom"/>
</dbReference>
<evidence type="ECO:0000256" key="8">
    <source>
        <dbReference type="SAM" id="Phobius"/>
    </source>
</evidence>
<feature type="domain" description="Major facilitator superfamily (MFS) profile" evidence="9">
    <location>
        <begin position="9"/>
        <end position="401"/>
    </location>
</feature>
<dbReference type="InterPro" id="IPR011701">
    <property type="entry name" value="MFS"/>
</dbReference>
<feature type="transmembrane region" description="Helical" evidence="8">
    <location>
        <begin position="310"/>
        <end position="330"/>
    </location>
</feature>
<name>A0ABQ1J7A9_9SPHN</name>
<evidence type="ECO:0000256" key="1">
    <source>
        <dbReference type="ARBA" id="ARBA00003279"/>
    </source>
</evidence>
<dbReference type="Proteomes" id="UP000614261">
    <property type="component" value="Unassembled WGS sequence"/>
</dbReference>
<protein>
    <submittedName>
        <fullName evidence="10">Tetracycline resistance MFS efflux pump</fullName>
    </submittedName>
</protein>
<comment type="caution">
    <text evidence="10">The sequence shown here is derived from an EMBL/GenBank/DDBJ whole genome shotgun (WGS) entry which is preliminary data.</text>
</comment>
<dbReference type="InterPro" id="IPR036259">
    <property type="entry name" value="MFS_trans_sf"/>
</dbReference>
<feature type="transmembrane region" description="Helical" evidence="8">
    <location>
        <begin position="166"/>
        <end position="186"/>
    </location>
</feature>
<dbReference type="PRINTS" id="PR01035">
    <property type="entry name" value="TCRTETA"/>
</dbReference>
<evidence type="ECO:0000256" key="6">
    <source>
        <dbReference type="ARBA" id="ARBA00022989"/>
    </source>
</evidence>
<keyword evidence="7 8" id="KW-0472">Membrane</keyword>
<sequence length="413" mass="43501">MAKAKVRLAIGIALCALFLDAMAFGSLLPVLPDFLRLVGMESETQIAVSASILLLTFAVFQFLFVPVMSALSDRFGRRAILIPSMLGLGFDYAIMSVTDSIVILTIARAVSGGLAATYAVAIAIAADCVPPEKRASIFGLASGAIGAGFVFGPGLGGILGEVAIRLPMIVSSTAFFAVAVIAYFFLPETLDTKDRRTPQIEELIPFVQFAAIRHDRSAIYMLVAVFVIFLSSHAYFSLWPFYATDILDWGIGKVGLSMTIYGCLLAVVSAVLVGPAEKLFGSWRLACLSLLPAIISFLGLAVAIQDVPVYSFLILGGLSAATVPAIQATLSPRFGADRQGQLQGLVASMQSLGAIVGPPVMFAAFASPITDKLLGGFIYLIGAAGLSIGLLLLLAARPSGKHVRAMASWLESR</sequence>
<reference evidence="11" key="1">
    <citation type="journal article" date="2019" name="Int. J. Syst. Evol. Microbiol.">
        <title>The Global Catalogue of Microorganisms (GCM) 10K type strain sequencing project: providing services to taxonomists for standard genome sequencing and annotation.</title>
        <authorList>
            <consortium name="The Broad Institute Genomics Platform"/>
            <consortium name="The Broad Institute Genome Sequencing Center for Infectious Disease"/>
            <person name="Wu L."/>
            <person name="Ma J."/>
        </authorList>
    </citation>
    <scope>NUCLEOTIDE SEQUENCE [LARGE SCALE GENOMIC DNA]</scope>
    <source>
        <strain evidence="11">CGMCC 1.12851</strain>
    </source>
</reference>
<keyword evidence="4" id="KW-0813">Transport</keyword>
<keyword evidence="11" id="KW-1185">Reference proteome</keyword>
<evidence type="ECO:0000256" key="3">
    <source>
        <dbReference type="ARBA" id="ARBA00007520"/>
    </source>
</evidence>
<feature type="transmembrane region" description="Helical" evidence="8">
    <location>
        <begin position="101"/>
        <end position="125"/>
    </location>
</feature>
<keyword evidence="6 8" id="KW-1133">Transmembrane helix</keyword>
<feature type="transmembrane region" description="Helical" evidence="8">
    <location>
        <begin position="285"/>
        <end position="304"/>
    </location>
</feature>
<evidence type="ECO:0000259" key="9">
    <source>
        <dbReference type="PROSITE" id="PS50850"/>
    </source>
</evidence>
<dbReference type="InterPro" id="IPR005829">
    <property type="entry name" value="Sugar_transporter_CS"/>
</dbReference>
<evidence type="ECO:0000256" key="5">
    <source>
        <dbReference type="ARBA" id="ARBA00022692"/>
    </source>
</evidence>
<comment type="function">
    <text evidence="1">Resistance to tetracycline by an active tetracycline efflux. This is an energy-dependent process that decreases the accumulation of the antibiotic in whole cells. This protein functions as a metal-tetracycline/H(+) antiporter.</text>
</comment>
<evidence type="ECO:0000256" key="2">
    <source>
        <dbReference type="ARBA" id="ARBA00004141"/>
    </source>
</evidence>
<organism evidence="10 11">
    <name type="scientific">Blastomonas aquatica</name>
    <dbReference type="NCBI Taxonomy" id="1510276"/>
    <lineage>
        <taxon>Bacteria</taxon>
        <taxon>Pseudomonadati</taxon>
        <taxon>Pseudomonadota</taxon>
        <taxon>Alphaproteobacteria</taxon>
        <taxon>Sphingomonadales</taxon>
        <taxon>Sphingomonadaceae</taxon>
        <taxon>Blastomonas</taxon>
    </lineage>
</organism>